<dbReference type="SUPFAM" id="SSF47226">
    <property type="entry name" value="Histidine-containing phosphotransfer domain, HPT domain"/>
    <property type="match status" value="1"/>
</dbReference>
<evidence type="ECO:0000256" key="1">
    <source>
        <dbReference type="ARBA" id="ARBA00023012"/>
    </source>
</evidence>
<protein>
    <submittedName>
        <fullName evidence="3">Hpt domain-containing protein</fullName>
    </submittedName>
</protein>
<gene>
    <name evidence="3" type="ORF">ACFQ27_03370</name>
</gene>
<keyword evidence="4" id="KW-1185">Reference proteome</keyword>
<evidence type="ECO:0000259" key="2">
    <source>
        <dbReference type="Pfam" id="PF01627"/>
    </source>
</evidence>
<keyword evidence="1" id="KW-0902">Two-component regulatory system</keyword>
<proteinExistence type="predicted"/>
<dbReference type="EMBL" id="JBHTLQ010000005">
    <property type="protein sequence ID" value="MFD1189607.1"/>
    <property type="molecule type" value="Genomic_DNA"/>
</dbReference>
<evidence type="ECO:0000313" key="4">
    <source>
        <dbReference type="Proteomes" id="UP001597216"/>
    </source>
</evidence>
<sequence length="115" mass="12279">MARRNLTGAVDFAYLENFAANDAGVIEEVLNLFREQAGIWSSMLDASAEGWRDAAHTLKGAARGIGANHLGELCAAAEADGPQHLADVLHALDLVLADIAAYQHEQALQSLKTPR</sequence>
<dbReference type="InterPro" id="IPR036641">
    <property type="entry name" value="HPT_dom_sf"/>
</dbReference>
<dbReference type="Pfam" id="PF01627">
    <property type="entry name" value="Hpt"/>
    <property type="match status" value="1"/>
</dbReference>
<dbReference type="RefSeq" id="WP_377352485.1">
    <property type="nucleotide sequence ID" value="NZ_JBHTLQ010000005.1"/>
</dbReference>
<feature type="domain" description="HPt" evidence="2">
    <location>
        <begin position="48"/>
        <end position="100"/>
    </location>
</feature>
<name>A0ABW3SXK7_9CAUL</name>
<reference evidence="4" key="1">
    <citation type="journal article" date="2019" name="Int. J. Syst. Evol. Microbiol.">
        <title>The Global Catalogue of Microorganisms (GCM) 10K type strain sequencing project: providing services to taxonomists for standard genome sequencing and annotation.</title>
        <authorList>
            <consortium name="The Broad Institute Genomics Platform"/>
            <consortium name="The Broad Institute Genome Sequencing Center for Infectious Disease"/>
            <person name="Wu L."/>
            <person name="Ma J."/>
        </authorList>
    </citation>
    <scope>NUCLEOTIDE SEQUENCE [LARGE SCALE GENOMIC DNA]</scope>
    <source>
        <strain evidence="4">CCUG 55074</strain>
    </source>
</reference>
<dbReference type="Gene3D" id="1.20.120.160">
    <property type="entry name" value="HPT domain"/>
    <property type="match status" value="1"/>
</dbReference>
<dbReference type="InterPro" id="IPR008207">
    <property type="entry name" value="Sig_transdc_His_kin_Hpt_dom"/>
</dbReference>
<accession>A0ABW3SXK7</accession>
<comment type="caution">
    <text evidence="3">The sequence shown here is derived from an EMBL/GenBank/DDBJ whole genome shotgun (WGS) entry which is preliminary data.</text>
</comment>
<organism evidence="3 4">
    <name type="scientific">Phenylobacterium conjunctum</name>
    <dbReference type="NCBI Taxonomy" id="1298959"/>
    <lineage>
        <taxon>Bacteria</taxon>
        <taxon>Pseudomonadati</taxon>
        <taxon>Pseudomonadota</taxon>
        <taxon>Alphaproteobacteria</taxon>
        <taxon>Caulobacterales</taxon>
        <taxon>Caulobacteraceae</taxon>
        <taxon>Phenylobacterium</taxon>
    </lineage>
</organism>
<evidence type="ECO:0000313" key="3">
    <source>
        <dbReference type="EMBL" id="MFD1189607.1"/>
    </source>
</evidence>
<dbReference type="Proteomes" id="UP001597216">
    <property type="component" value="Unassembled WGS sequence"/>
</dbReference>